<keyword evidence="1" id="KW-1133">Transmembrane helix</keyword>
<dbReference type="InterPro" id="IPR022385">
    <property type="entry name" value="Rhs_assc_core"/>
</dbReference>
<dbReference type="EMBL" id="JASJOU010000028">
    <property type="protein sequence ID" value="MDJ1506761.1"/>
    <property type="molecule type" value="Genomic_DNA"/>
</dbReference>
<evidence type="ECO:0000313" key="2">
    <source>
        <dbReference type="EMBL" id="MDJ1506761.1"/>
    </source>
</evidence>
<dbReference type="Proteomes" id="UP001232063">
    <property type="component" value="Unassembled WGS sequence"/>
</dbReference>
<organism evidence="2 3">
    <name type="scientific">Xanthocytophaga agilis</name>
    <dbReference type="NCBI Taxonomy" id="3048010"/>
    <lineage>
        <taxon>Bacteria</taxon>
        <taxon>Pseudomonadati</taxon>
        <taxon>Bacteroidota</taxon>
        <taxon>Cytophagia</taxon>
        <taxon>Cytophagales</taxon>
        <taxon>Rhodocytophagaceae</taxon>
        <taxon>Xanthocytophaga</taxon>
    </lineage>
</organism>
<comment type="caution">
    <text evidence="2">The sequence shown here is derived from an EMBL/GenBank/DDBJ whole genome shotgun (WGS) entry which is preliminary data.</text>
</comment>
<evidence type="ECO:0000256" key="1">
    <source>
        <dbReference type="SAM" id="Phobius"/>
    </source>
</evidence>
<proteinExistence type="predicted"/>
<dbReference type="AlphaFoldDB" id="A0AAE3UJF4"/>
<feature type="transmembrane region" description="Helical" evidence="1">
    <location>
        <begin position="12"/>
        <end position="28"/>
    </location>
</feature>
<keyword evidence="1" id="KW-0472">Membrane</keyword>
<dbReference type="Gene3D" id="2.180.10.10">
    <property type="entry name" value="RHS repeat-associated core"/>
    <property type="match status" value="1"/>
</dbReference>
<dbReference type="NCBIfam" id="TIGR03696">
    <property type="entry name" value="Rhs_assc_core"/>
    <property type="match status" value="1"/>
</dbReference>
<gene>
    <name evidence="2" type="ORF">QNI22_39345</name>
</gene>
<name>A0AAE3UJF4_9BACT</name>
<accession>A0AAE3UJF4</accession>
<protein>
    <submittedName>
        <fullName evidence="2">RHS repeat-associated core domain-containing protein</fullName>
    </submittedName>
</protein>
<keyword evidence="3" id="KW-1185">Reference proteome</keyword>
<keyword evidence="1" id="KW-0812">Transmembrane</keyword>
<sequence>MQIDKVSLFPEFIFINGIVVLFINYTCFNDGKATVSGWVFQKRVFIAGSYQVAEPFGLNWIDLGARMDDSQIGRWHAIDNKSEKYYALSPYTYAANNPIMILDPDGMAPYDDDYSKIGKY</sequence>
<reference evidence="2" key="1">
    <citation type="submission" date="2023-05" db="EMBL/GenBank/DDBJ databases">
        <authorList>
            <person name="Zhang X."/>
        </authorList>
    </citation>
    <scope>NUCLEOTIDE SEQUENCE</scope>
    <source>
        <strain evidence="2">BD1B2-1</strain>
    </source>
</reference>
<evidence type="ECO:0000313" key="3">
    <source>
        <dbReference type="Proteomes" id="UP001232063"/>
    </source>
</evidence>